<feature type="transmembrane region" description="Helical" evidence="2">
    <location>
        <begin position="40"/>
        <end position="60"/>
    </location>
</feature>
<organism evidence="3 4">
    <name type="scientific">Litorilinea aerophila</name>
    <dbReference type="NCBI Taxonomy" id="1204385"/>
    <lineage>
        <taxon>Bacteria</taxon>
        <taxon>Bacillati</taxon>
        <taxon>Chloroflexota</taxon>
        <taxon>Caldilineae</taxon>
        <taxon>Caldilineales</taxon>
        <taxon>Caldilineaceae</taxon>
        <taxon>Litorilinea</taxon>
    </lineage>
</organism>
<keyword evidence="2" id="KW-1133">Transmembrane helix</keyword>
<gene>
    <name evidence="3" type="ORF">FKZ61_17485</name>
</gene>
<feature type="region of interest" description="Disordered" evidence="1">
    <location>
        <begin position="488"/>
        <end position="539"/>
    </location>
</feature>
<proteinExistence type="predicted"/>
<feature type="transmembrane region" description="Helical" evidence="2">
    <location>
        <begin position="440"/>
        <end position="457"/>
    </location>
</feature>
<evidence type="ECO:0008006" key="5">
    <source>
        <dbReference type="Google" id="ProtNLM"/>
    </source>
</evidence>
<keyword evidence="4" id="KW-1185">Reference proteome</keyword>
<feature type="compositionally biased region" description="Low complexity" evidence="1">
    <location>
        <begin position="517"/>
        <end position="533"/>
    </location>
</feature>
<sequence>MAVSQPSNEESIQLPGPEARAGRAIPNLAGTLWEWLNQRWLLLVPGGLALLLVLGGLLLPQMPGQLNDEPAAAARWLLTTSSSYGAVGGLLRALGLFNVLHSPLLRFLLALVGLILAAQLGTWLGYALLLYRIRRNPEQLLTQPAPAWAEPLSLQAGIPLYRLRQALPLPPKETVEALRTWLGQRFQQVAEGTAPLPPEAPEAELPEVRFWATRDAPFAYLRPALLAGLLLALLAMWSVVTLGWQMAPPTLAPGETYRYALRNVELSYPVPPVEETSSQALPAPVLEARVGEHRASATVTARTRLRLGPVDVIARPGPLGVLVATTDGSPAIARPGQGRPAATVGLLFPGPGSEESLVLPEAGLGLRLVRRAPQTSAGAPEPSEQFLVEVYSGNSVEPRERLELSGREAQEIRLGPDGPRLRWVPMPGLQVEIRRMPGVWLLWPALFLALAGAVGFWRRPTWLLVQVAPWPQEHTLVIAQSDRQATLAELEAWQEEEQEAEEEADADAEDDDDGTEEGAPAAAARGAHAAKGASSSSQE</sequence>
<dbReference type="EMBL" id="VIGC01000025">
    <property type="protein sequence ID" value="TQE94338.1"/>
    <property type="molecule type" value="Genomic_DNA"/>
</dbReference>
<dbReference type="RefSeq" id="WP_141611445.1">
    <property type="nucleotide sequence ID" value="NZ_VIGC02000025.1"/>
</dbReference>
<feature type="compositionally biased region" description="Acidic residues" evidence="1">
    <location>
        <begin position="492"/>
        <end position="516"/>
    </location>
</feature>
<protein>
    <recommendedName>
        <fullName evidence="5">ResB-like domain-containing protein</fullName>
    </recommendedName>
</protein>
<keyword evidence="2" id="KW-0472">Membrane</keyword>
<evidence type="ECO:0000256" key="2">
    <source>
        <dbReference type="SAM" id="Phobius"/>
    </source>
</evidence>
<keyword evidence="2" id="KW-0812">Transmembrane</keyword>
<feature type="transmembrane region" description="Helical" evidence="2">
    <location>
        <begin position="224"/>
        <end position="244"/>
    </location>
</feature>
<feature type="transmembrane region" description="Helical" evidence="2">
    <location>
        <begin position="107"/>
        <end position="131"/>
    </location>
</feature>
<dbReference type="AlphaFoldDB" id="A0A540VC43"/>
<name>A0A540VC43_9CHLR</name>
<evidence type="ECO:0000313" key="4">
    <source>
        <dbReference type="Proteomes" id="UP000317371"/>
    </source>
</evidence>
<accession>A0A540VC43</accession>
<reference evidence="3 4" key="1">
    <citation type="submission" date="2019-06" db="EMBL/GenBank/DDBJ databases">
        <title>Genome sequence of Litorilinea aerophila BAA-2444.</title>
        <authorList>
            <person name="Maclea K.S."/>
            <person name="Maurais E.G."/>
            <person name="Iannazzi L.C."/>
        </authorList>
    </citation>
    <scope>NUCLEOTIDE SEQUENCE [LARGE SCALE GENOMIC DNA]</scope>
    <source>
        <strain evidence="3 4">ATCC BAA-2444</strain>
    </source>
</reference>
<comment type="caution">
    <text evidence="3">The sequence shown here is derived from an EMBL/GenBank/DDBJ whole genome shotgun (WGS) entry which is preliminary data.</text>
</comment>
<dbReference type="InParanoid" id="A0A540VC43"/>
<evidence type="ECO:0000313" key="3">
    <source>
        <dbReference type="EMBL" id="TQE94338.1"/>
    </source>
</evidence>
<evidence type="ECO:0000256" key="1">
    <source>
        <dbReference type="SAM" id="MobiDB-lite"/>
    </source>
</evidence>
<dbReference type="Proteomes" id="UP000317371">
    <property type="component" value="Unassembled WGS sequence"/>
</dbReference>
<feature type="transmembrane region" description="Helical" evidence="2">
    <location>
        <begin position="72"/>
        <end position="95"/>
    </location>
</feature>